<dbReference type="AlphaFoldDB" id="A0A8S3FSE0"/>
<protein>
    <submittedName>
        <fullName evidence="2">Uncharacterized protein</fullName>
    </submittedName>
</protein>
<dbReference type="EMBL" id="CAJOBI010270907">
    <property type="protein sequence ID" value="CAF5137127.1"/>
    <property type="molecule type" value="Genomic_DNA"/>
</dbReference>
<evidence type="ECO:0000313" key="3">
    <source>
        <dbReference type="Proteomes" id="UP000676336"/>
    </source>
</evidence>
<name>A0A8S3FSE0_9BILA</name>
<accession>A0A8S3FSE0</accession>
<dbReference type="Proteomes" id="UP000676336">
    <property type="component" value="Unassembled WGS sequence"/>
</dbReference>
<feature type="non-terminal residue" evidence="2">
    <location>
        <position position="1"/>
    </location>
</feature>
<gene>
    <name evidence="1" type="ORF">SMN809_LOCUS43871</name>
    <name evidence="2" type="ORF">SMN809_LOCUS63238</name>
</gene>
<organism evidence="2 3">
    <name type="scientific">Rotaria magnacalcarata</name>
    <dbReference type="NCBI Taxonomy" id="392030"/>
    <lineage>
        <taxon>Eukaryota</taxon>
        <taxon>Metazoa</taxon>
        <taxon>Spiralia</taxon>
        <taxon>Gnathifera</taxon>
        <taxon>Rotifera</taxon>
        <taxon>Eurotatoria</taxon>
        <taxon>Bdelloidea</taxon>
        <taxon>Philodinida</taxon>
        <taxon>Philodinidae</taxon>
        <taxon>Rotaria</taxon>
    </lineage>
</organism>
<dbReference type="EMBL" id="CAJOBI010130349">
    <property type="protein sequence ID" value="CAF4721375.1"/>
    <property type="molecule type" value="Genomic_DNA"/>
</dbReference>
<evidence type="ECO:0000313" key="2">
    <source>
        <dbReference type="EMBL" id="CAF5137127.1"/>
    </source>
</evidence>
<comment type="caution">
    <text evidence="2">The sequence shown here is derived from an EMBL/GenBank/DDBJ whole genome shotgun (WGS) entry which is preliminary data.</text>
</comment>
<reference evidence="2" key="1">
    <citation type="submission" date="2021-02" db="EMBL/GenBank/DDBJ databases">
        <authorList>
            <person name="Nowell W R."/>
        </authorList>
    </citation>
    <scope>NUCLEOTIDE SEQUENCE</scope>
</reference>
<sequence>GDTSFVGAYAVEMMITTGSVNLSTTLRCAALPPAEVD</sequence>
<evidence type="ECO:0000313" key="1">
    <source>
        <dbReference type="EMBL" id="CAF4721375.1"/>
    </source>
</evidence>
<proteinExistence type="predicted"/>